<dbReference type="SUPFAM" id="SSF46894">
    <property type="entry name" value="C-terminal effector domain of the bipartite response regulators"/>
    <property type="match status" value="1"/>
</dbReference>
<dbReference type="Pfam" id="PF07676">
    <property type="entry name" value="PD40"/>
    <property type="match status" value="2"/>
</dbReference>
<dbReference type="CDD" id="cd00383">
    <property type="entry name" value="trans_reg_C"/>
    <property type="match status" value="1"/>
</dbReference>
<protein>
    <submittedName>
        <fullName evidence="6">Winged helix-turn-helix domain-containing protein</fullName>
    </submittedName>
</protein>
<sequence>MPGAVNASAPVEAAATAARFWTIGRFRLDLATRSLSAGPGADGIALSENLSVKTAAVLQRLAERAGEVVPRERLIAEVWEGNSYTGSRALTQAIWQLRRVLDTEAAAGGESAIKTISKAGYQLLLPAAPWIPAAGVAHADEPADAPAVSVNPAAPWGRRRWHRAALWGLVPVLMVVLASSLGLAGLWWPHSVPVLAAAALPAPPLPLTMRDGVEEYPAFSADGRWMAYLWSRAGSPARLQVVDRHAPDAPPVEIRDEGYTLARPMWLGARRLAYARAREAADCEVVVVDVTQPERPARRLASCFYERNQAFVDASPDGQWLVLARHQGEAGVALVLHRVADGQERQLTRPAGGLDDAQISFSRRGDRVAFMRGTAIVGDLYVVDIQTGAETRLTHDQAPVGGLAWLSGDAGIVFNSARDGAFATWRVAPAGGEPTLFARAGTATNLATLPGEPQAVAASLHHFSDTIELRSLADGRLLSAIASSGRNLYAQACPDAGRVLFLSMRSGRIALWTGDGQGAAARQVALPPGTPDPPGCSATEPRFATSLRAPGAQHDALVIGRLDRDEPLQVLPQTGGYNSVSWSLDGRSLLVASGRGGGWDLWRFDLQRHDFQRLTDDQGHFGREVRTRSGLWLYYARLGKPGLWRRPLDQVGRTGAPTLVTDALGSEDWANWQWHDGALWLVERGPEQDQVVRRDELGAAPRIAFTLPPGQLRLYRSFAITPQGEVVASMSGPRQADIVRLEGPALPAVSGQATSVGR</sequence>
<dbReference type="PANTHER" id="PTHR36842">
    <property type="entry name" value="PROTEIN TOLB HOMOLOG"/>
    <property type="match status" value="1"/>
</dbReference>
<keyword evidence="4" id="KW-0812">Transmembrane</keyword>
<name>A0ABN1JVP6_9BURK</name>
<feature type="domain" description="OmpR/PhoB-type" evidence="5">
    <location>
        <begin position="18"/>
        <end position="125"/>
    </location>
</feature>
<dbReference type="Gene3D" id="2.120.10.60">
    <property type="entry name" value="Tricorn protease N-terminal domain"/>
    <property type="match status" value="1"/>
</dbReference>
<dbReference type="Gene3D" id="1.10.10.10">
    <property type="entry name" value="Winged helix-like DNA-binding domain superfamily/Winged helix DNA-binding domain"/>
    <property type="match status" value="1"/>
</dbReference>
<reference evidence="6 7" key="1">
    <citation type="journal article" date="2019" name="Int. J. Syst. Evol. Microbiol.">
        <title>The Global Catalogue of Microorganisms (GCM) 10K type strain sequencing project: providing services to taxonomists for standard genome sequencing and annotation.</title>
        <authorList>
            <consortium name="The Broad Institute Genomics Platform"/>
            <consortium name="The Broad Institute Genome Sequencing Center for Infectious Disease"/>
            <person name="Wu L."/>
            <person name="Ma J."/>
        </authorList>
    </citation>
    <scope>NUCLEOTIDE SEQUENCE [LARGE SCALE GENOMIC DNA]</scope>
    <source>
        <strain evidence="6 7">JCM 15503</strain>
    </source>
</reference>
<keyword evidence="7" id="KW-1185">Reference proteome</keyword>
<feature type="transmembrane region" description="Helical" evidence="4">
    <location>
        <begin position="164"/>
        <end position="188"/>
    </location>
</feature>
<dbReference type="Gene3D" id="2.120.10.30">
    <property type="entry name" value="TolB, C-terminal domain"/>
    <property type="match status" value="2"/>
</dbReference>
<feature type="DNA-binding region" description="OmpR/PhoB-type" evidence="3">
    <location>
        <begin position="18"/>
        <end position="125"/>
    </location>
</feature>
<dbReference type="InterPro" id="IPR011659">
    <property type="entry name" value="WD40"/>
</dbReference>
<keyword evidence="4" id="KW-0472">Membrane</keyword>
<dbReference type="SMART" id="SM00862">
    <property type="entry name" value="Trans_reg_C"/>
    <property type="match status" value="1"/>
</dbReference>
<evidence type="ECO:0000313" key="7">
    <source>
        <dbReference type="Proteomes" id="UP001500279"/>
    </source>
</evidence>
<dbReference type="EMBL" id="BAAAEW010000007">
    <property type="protein sequence ID" value="GAA0747595.1"/>
    <property type="molecule type" value="Genomic_DNA"/>
</dbReference>
<evidence type="ECO:0000313" key="6">
    <source>
        <dbReference type="EMBL" id="GAA0747595.1"/>
    </source>
</evidence>
<keyword evidence="2 3" id="KW-0238">DNA-binding</keyword>
<evidence type="ECO:0000259" key="5">
    <source>
        <dbReference type="PROSITE" id="PS51755"/>
    </source>
</evidence>
<gene>
    <name evidence="6" type="ORF">GCM10009107_16270</name>
</gene>
<organism evidence="6 7">
    <name type="scientific">Ideonella azotifigens</name>
    <dbReference type="NCBI Taxonomy" id="513160"/>
    <lineage>
        <taxon>Bacteria</taxon>
        <taxon>Pseudomonadati</taxon>
        <taxon>Pseudomonadota</taxon>
        <taxon>Betaproteobacteria</taxon>
        <taxon>Burkholderiales</taxon>
        <taxon>Sphaerotilaceae</taxon>
        <taxon>Ideonella</taxon>
    </lineage>
</organism>
<evidence type="ECO:0000256" key="4">
    <source>
        <dbReference type="SAM" id="Phobius"/>
    </source>
</evidence>
<dbReference type="InterPro" id="IPR001867">
    <property type="entry name" value="OmpR/PhoB-type_DNA-bd"/>
</dbReference>
<comment type="caution">
    <text evidence="6">The sequence shown here is derived from an EMBL/GenBank/DDBJ whole genome shotgun (WGS) entry which is preliminary data.</text>
</comment>
<dbReference type="Pfam" id="PF00486">
    <property type="entry name" value="Trans_reg_C"/>
    <property type="match status" value="1"/>
</dbReference>
<dbReference type="Proteomes" id="UP001500279">
    <property type="component" value="Unassembled WGS sequence"/>
</dbReference>
<dbReference type="PANTHER" id="PTHR36842:SF1">
    <property type="entry name" value="PROTEIN TOLB"/>
    <property type="match status" value="1"/>
</dbReference>
<dbReference type="PROSITE" id="PS51755">
    <property type="entry name" value="OMPR_PHOB"/>
    <property type="match status" value="1"/>
</dbReference>
<keyword evidence="4" id="KW-1133">Transmembrane helix</keyword>
<proteinExistence type="inferred from homology"/>
<evidence type="ECO:0000256" key="3">
    <source>
        <dbReference type="PROSITE-ProRule" id="PRU01091"/>
    </source>
</evidence>
<accession>A0ABN1JVP6</accession>
<dbReference type="InterPro" id="IPR016032">
    <property type="entry name" value="Sig_transdc_resp-reg_C-effctor"/>
</dbReference>
<dbReference type="SUPFAM" id="SSF82171">
    <property type="entry name" value="DPP6 N-terminal domain-like"/>
    <property type="match status" value="1"/>
</dbReference>
<comment type="similarity">
    <text evidence="1">Belongs to the TolB family.</text>
</comment>
<evidence type="ECO:0000256" key="2">
    <source>
        <dbReference type="ARBA" id="ARBA00023125"/>
    </source>
</evidence>
<dbReference type="SUPFAM" id="SSF50993">
    <property type="entry name" value="Peptidase/esterase 'gauge' domain"/>
    <property type="match status" value="1"/>
</dbReference>
<dbReference type="InterPro" id="IPR011042">
    <property type="entry name" value="6-blade_b-propeller_TolB-like"/>
</dbReference>
<dbReference type="InterPro" id="IPR036388">
    <property type="entry name" value="WH-like_DNA-bd_sf"/>
</dbReference>
<evidence type="ECO:0000256" key="1">
    <source>
        <dbReference type="ARBA" id="ARBA00009820"/>
    </source>
</evidence>